<dbReference type="AlphaFoldDB" id="A0A4U1CDQ7"/>
<evidence type="ECO:0000313" key="3">
    <source>
        <dbReference type="EMBL" id="TKC04344.1"/>
    </source>
</evidence>
<name>A0A4U1CDQ7_9SPHI</name>
<reference evidence="3 4" key="1">
    <citation type="submission" date="2019-04" db="EMBL/GenBank/DDBJ databases">
        <title>Pedobacter sp. RP-3-15 sp. nov., isolated from Arctic soil.</title>
        <authorList>
            <person name="Dahal R.H."/>
            <person name="Kim D.-U."/>
        </authorList>
    </citation>
    <scope>NUCLEOTIDE SEQUENCE [LARGE SCALE GENOMIC DNA]</scope>
    <source>
        <strain evidence="3 4">RP-3-15</strain>
    </source>
</reference>
<dbReference type="OrthoDB" id="744378at2"/>
<organism evidence="3 4">
    <name type="scientific">Pedobacter frigoris</name>
    <dbReference type="NCBI Taxonomy" id="2571272"/>
    <lineage>
        <taxon>Bacteria</taxon>
        <taxon>Pseudomonadati</taxon>
        <taxon>Bacteroidota</taxon>
        <taxon>Sphingobacteriia</taxon>
        <taxon>Sphingobacteriales</taxon>
        <taxon>Sphingobacteriaceae</taxon>
        <taxon>Pedobacter</taxon>
    </lineage>
</organism>
<keyword evidence="4" id="KW-1185">Reference proteome</keyword>
<evidence type="ECO:0000256" key="1">
    <source>
        <dbReference type="SAM" id="Coils"/>
    </source>
</evidence>
<dbReference type="EMBL" id="SWBQ01000005">
    <property type="protein sequence ID" value="TKC04344.1"/>
    <property type="molecule type" value="Genomic_DNA"/>
</dbReference>
<evidence type="ECO:0000256" key="2">
    <source>
        <dbReference type="SAM" id="MobiDB-lite"/>
    </source>
</evidence>
<sequence>MEKLSRQLADIGLSDENLRQKINAFFAEGNPLVLERSIGKAKVRFDLEIRLAENGDVELLGYELWKPRLVEIPEHFNYGTPTQPIEEQLKLIDFPLVLPQDFMSRRDENETFDQIGNVFQEFNHLEFFLLGEDDDVEFKKVNQMQNMLLVKYGAGNGMKDYLLKIDKNYWKKKFYETFPFPPTLHVGAVINRINDTGRLQHLSELTKGYPENKLIMNLNNLENLREEMANLGFKKELIEQMEEKMKANVADFKLYDSMEATRGRVDMTLFFKQSGQSDYYYLNKFEVCHEKGQAIPDGQKIMVLTQMEGADKGMNKNFVHIAEGIAFFNGQKDMLKEQKGISHLMVGKDANSAVKLATMEDGKVNYVQKEFGQTYRTSPINQTIYVEKGKGFSAEQAVNLIQGRAVYRDDMVSQAGQQYKAWIKLDFDVPKDRFNNFMINQYTDPAYGFDLSKVLDKFEIKELGDPAKREILEGSIRNGNRAMVTVEKNGEPVKLELEAVPRYSQINLYTKDGRPEKREQFLKQPDMKQEYAQSRNKAQEKNKKQGQGLGV</sequence>
<gene>
    <name evidence="3" type="ORF">FA047_17320</name>
</gene>
<evidence type="ECO:0000313" key="4">
    <source>
        <dbReference type="Proteomes" id="UP000307244"/>
    </source>
</evidence>
<evidence type="ECO:0008006" key="5">
    <source>
        <dbReference type="Google" id="ProtNLM"/>
    </source>
</evidence>
<feature type="compositionally biased region" description="Basic and acidic residues" evidence="2">
    <location>
        <begin position="514"/>
        <end position="529"/>
    </location>
</feature>
<feature type="region of interest" description="Disordered" evidence="2">
    <location>
        <begin position="514"/>
        <end position="551"/>
    </location>
</feature>
<feature type="coiled-coil region" evidence="1">
    <location>
        <begin position="211"/>
        <end position="244"/>
    </location>
</feature>
<dbReference type="RefSeq" id="WP_136837337.1">
    <property type="nucleotide sequence ID" value="NZ_SWBQ01000005.1"/>
</dbReference>
<comment type="caution">
    <text evidence="3">The sequence shown here is derived from an EMBL/GenBank/DDBJ whole genome shotgun (WGS) entry which is preliminary data.</text>
</comment>
<accession>A0A4U1CDQ7</accession>
<proteinExistence type="predicted"/>
<protein>
    <recommendedName>
        <fullName evidence="5">DUF3945 domain-containing protein</fullName>
    </recommendedName>
</protein>
<keyword evidence="1" id="KW-0175">Coiled coil</keyword>
<dbReference type="Proteomes" id="UP000307244">
    <property type="component" value="Unassembled WGS sequence"/>
</dbReference>